<comment type="caution">
    <text evidence="1">The sequence shown here is derived from an EMBL/GenBank/DDBJ whole genome shotgun (WGS) entry which is preliminary data.</text>
</comment>
<dbReference type="AlphaFoldDB" id="A0AAV5JIA5"/>
<protein>
    <submittedName>
        <fullName evidence="1">Uncharacterized protein</fullName>
    </submittedName>
</protein>
<proteinExistence type="predicted"/>
<accession>A0AAV5JIA5</accession>
<evidence type="ECO:0000313" key="1">
    <source>
        <dbReference type="EMBL" id="GKV11252.1"/>
    </source>
</evidence>
<organism evidence="1 2">
    <name type="scientific">Rubroshorea leprosula</name>
    <dbReference type="NCBI Taxonomy" id="152421"/>
    <lineage>
        <taxon>Eukaryota</taxon>
        <taxon>Viridiplantae</taxon>
        <taxon>Streptophyta</taxon>
        <taxon>Embryophyta</taxon>
        <taxon>Tracheophyta</taxon>
        <taxon>Spermatophyta</taxon>
        <taxon>Magnoliopsida</taxon>
        <taxon>eudicotyledons</taxon>
        <taxon>Gunneridae</taxon>
        <taxon>Pentapetalae</taxon>
        <taxon>rosids</taxon>
        <taxon>malvids</taxon>
        <taxon>Malvales</taxon>
        <taxon>Dipterocarpaceae</taxon>
        <taxon>Rubroshorea</taxon>
    </lineage>
</organism>
<gene>
    <name evidence="1" type="ORF">SLEP1_g22518</name>
</gene>
<keyword evidence="2" id="KW-1185">Reference proteome</keyword>
<name>A0AAV5JIA5_9ROSI</name>
<dbReference type="EMBL" id="BPVZ01000034">
    <property type="protein sequence ID" value="GKV11252.1"/>
    <property type="molecule type" value="Genomic_DNA"/>
</dbReference>
<sequence length="37" mass="3884">MLCPKIGSKTNAVHLCGTPTNVQGSSLLKSYLAIHVT</sequence>
<evidence type="ECO:0000313" key="2">
    <source>
        <dbReference type="Proteomes" id="UP001054252"/>
    </source>
</evidence>
<reference evidence="1 2" key="1">
    <citation type="journal article" date="2021" name="Commun. Biol.">
        <title>The genome of Shorea leprosula (Dipterocarpaceae) highlights the ecological relevance of drought in aseasonal tropical rainforests.</title>
        <authorList>
            <person name="Ng K.K.S."/>
            <person name="Kobayashi M.J."/>
            <person name="Fawcett J.A."/>
            <person name="Hatakeyama M."/>
            <person name="Paape T."/>
            <person name="Ng C.H."/>
            <person name="Ang C.C."/>
            <person name="Tnah L.H."/>
            <person name="Lee C.T."/>
            <person name="Nishiyama T."/>
            <person name="Sese J."/>
            <person name="O'Brien M.J."/>
            <person name="Copetti D."/>
            <person name="Mohd Noor M.I."/>
            <person name="Ong R.C."/>
            <person name="Putra M."/>
            <person name="Sireger I.Z."/>
            <person name="Indrioko S."/>
            <person name="Kosugi Y."/>
            <person name="Izuno A."/>
            <person name="Isagi Y."/>
            <person name="Lee S.L."/>
            <person name="Shimizu K.K."/>
        </authorList>
    </citation>
    <scope>NUCLEOTIDE SEQUENCE [LARGE SCALE GENOMIC DNA]</scope>
    <source>
        <strain evidence="1">214</strain>
    </source>
</reference>
<dbReference type="Proteomes" id="UP001054252">
    <property type="component" value="Unassembled WGS sequence"/>
</dbReference>